<dbReference type="InterPro" id="IPR018197">
    <property type="entry name" value="Glycerate_kinase_RE-like"/>
</dbReference>
<gene>
    <name evidence="6" type="ORF">IV500_15380</name>
</gene>
<dbReference type="GO" id="GO:0008887">
    <property type="term" value="F:glycerate kinase activity"/>
    <property type="evidence" value="ECO:0007669"/>
    <property type="project" value="UniProtKB-UniRule"/>
</dbReference>
<dbReference type="PANTHER" id="PTHR21599:SF0">
    <property type="entry name" value="GLYCERATE KINASE"/>
    <property type="match status" value="1"/>
</dbReference>
<evidence type="ECO:0000256" key="4">
    <source>
        <dbReference type="PIRNR" id="PIRNR006078"/>
    </source>
</evidence>
<evidence type="ECO:0000256" key="2">
    <source>
        <dbReference type="ARBA" id="ARBA00022679"/>
    </source>
</evidence>
<evidence type="ECO:0000256" key="3">
    <source>
        <dbReference type="ARBA" id="ARBA00022777"/>
    </source>
</evidence>
<dbReference type="Gene3D" id="3.90.1510.10">
    <property type="entry name" value="Glycerate kinase, domain 2"/>
    <property type="match status" value="1"/>
</dbReference>
<dbReference type="Pfam" id="PF02595">
    <property type="entry name" value="Gly_kinase"/>
    <property type="match status" value="1"/>
</dbReference>
<name>A0A931G5E4_9MICC</name>
<dbReference type="InterPro" id="IPR004381">
    <property type="entry name" value="Glycerate_kinase"/>
</dbReference>
<dbReference type="PIRSF" id="PIRSF006078">
    <property type="entry name" value="GlxK"/>
    <property type="match status" value="1"/>
</dbReference>
<organism evidence="6 7">
    <name type="scientific">Arthrobacter terrae</name>
    <dbReference type="NCBI Taxonomy" id="2935737"/>
    <lineage>
        <taxon>Bacteria</taxon>
        <taxon>Bacillati</taxon>
        <taxon>Actinomycetota</taxon>
        <taxon>Actinomycetes</taxon>
        <taxon>Micrococcales</taxon>
        <taxon>Micrococcaceae</taxon>
        <taxon>Arthrobacter</taxon>
    </lineage>
</organism>
<dbReference type="Proteomes" id="UP000655366">
    <property type="component" value="Unassembled WGS sequence"/>
</dbReference>
<keyword evidence="2 4" id="KW-0808">Transferase</keyword>
<dbReference type="InterPro" id="IPR018193">
    <property type="entry name" value="Glyc_kinase_flavodox-like_fold"/>
</dbReference>
<dbReference type="SUPFAM" id="SSF110738">
    <property type="entry name" value="Glycerate kinase I"/>
    <property type="match status" value="1"/>
</dbReference>
<evidence type="ECO:0000313" key="7">
    <source>
        <dbReference type="Proteomes" id="UP000655366"/>
    </source>
</evidence>
<reference evidence="6 7" key="1">
    <citation type="submission" date="2020-11" db="EMBL/GenBank/DDBJ databases">
        <title>Arthrobacter antarcticus sp. nov., isolated from Antarctic Soil.</title>
        <authorList>
            <person name="Li J."/>
        </authorList>
    </citation>
    <scope>NUCLEOTIDE SEQUENCE [LARGE SCALE GENOMIC DNA]</scope>
    <source>
        <strain evidence="6 7">Z1-20</strain>
    </source>
</reference>
<dbReference type="EMBL" id="JADNYM010000021">
    <property type="protein sequence ID" value="MBG0740756.1"/>
    <property type="molecule type" value="Genomic_DNA"/>
</dbReference>
<dbReference type="InterPro" id="IPR036129">
    <property type="entry name" value="Glycerate_kinase_sf"/>
</dbReference>
<accession>A0A931G5E4</accession>
<keyword evidence="3 4" id="KW-0418">Kinase</keyword>
<comment type="caution">
    <text evidence="6">The sequence shown here is derived from an EMBL/GenBank/DDBJ whole genome shotgun (WGS) entry which is preliminary data.</text>
</comment>
<dbReference type="PANTHER" id="PTHR21599">
    <property type="entry name" value="GLYCERATE KINASE"/>
    <property type="match status" value="1"/>
</dbReference>
<proteinExistence type="inferred from homology"/>
<dbReference type="GO" id="GO:0031388">
    <property type="term" value="P:organic acid phosphorylation"/>
    <property type="evidence" value="ECO:0007669"/>
    <property type="project" value="UniProtKB-UniRule"/>
</dbReference>
<feature type="region of interest" description="Disordered" evidence="5">
    <location>
        <begin position="378"/>
        <end position="401"/>
    </location>
</feature>
<feature type="compositionally biased region" description="Polar residues" evidence="5">
    <location>
        <begin position="378"/>
        <end position="389"/>
    </location>
</feature>
<dbReference type="NCBIfam" id="TIGR00045">
    <property type="entry name" value="glycerate kinase"/>
    <property type="match status" value="1"/>
</dbReference>
<keyword evidence="7" id="KW-1185">Reference proteome</keyword>
<evidence type="ECO:0000313" key="6">
    <source>
        <dbReference type="EMBL" id="MBG0740756.1"/>
    </source>
</evidence>
<evidence type="ECO:0000256" key="5">
    <source>
        <dbReference type="SAM" id="MobiDB-lite"/>
    </source>
</evidence>
<dbReference type="RefSeq" id="WP_196397695.1">
    <property type="nucleotide sequence ID" value="NZ_JADNYM010000021.1"/>
</dbReference>
<comment type="similarity">
    <text evidence="1 4">Belongs to the glycerate kinase type-1 family.</text>
</comment>
<evidence type="ECO:0000256" key="1">
    <source>
        <dbReference type="ARBA" id="ARBA00006284"/>
    </source>
</evidence>
<protein>
    <submittedName>
        <fullName evidence="6">Glycerate kinase</fullName>
    </submittedName>
</protein>
<sequence>MRIVIAPDKFKGSLSAPEVAAHLAAGLLATEPGLTVEQIPVADGGEGTLDAAVGSGFELRSVTVAGPTGRPIIADFAVRGHQAVIEMAVASGLAVLHKGELSALTATSRGTGDLIRAALDAGCTDIVLGVGGSACTDGGAGLLSALGVKLLDERGQKLPDGGGALAQLAEVGVCGLDPRLAAANIVLASDVDNPLLGPNGAAEIFGPQKGASPADVLALEHGLECYFRLLSNAIGTHAVTSSDAPGAGAAGGVGYAALAVLGAERRPGIDVVLDFTGLDSRIAGADLVITGEGSLDGQSLGGKTPMGVAQAAARAGIPVIAVCGRTTLDPVTLSGAGFAKTYALTELEPDVSICIRDAAVLLERLGRRIALDWAEGGSNTADAGSTVPSTPDFDTKEPFNV</sequence>
<dbReference type="AlphaFoldDB" id="A0A931G5E4"/>
<dbReference type="Gene3D" id="3.40.50.10350">
    <property type="entry name" value="Glycerate kinase, domain 1"/>
    <property type="match status" value="1"/>
</dbReference>